<feature type="compositionally biased region" description="Polar residues" evidence="1">
    <location>
        <begin position="47"/>
        <end position="56"/>
    </location>
</feature>
<feature type="compositionally biased region" description="Basic and acidic residues" evidence="1">
    <location>
        <begin position="59"/>
        <end position="73"/>
    </location>
</feature>
<reference evidence="2 3" key="1">
    <citation type="submission" date="2019-08" db="EMBL/GenBank/DDBJ databases">
        <title>Whole genome of Aphis craccivora.</title>
        <authorList>
            <person name="Voronova N.V."/>
            <person name="Shulinski R.S."/>
            <person name="Bandarenka Y.V."/>
            <person name="Zhorov D.G."/>
            <person name="Warner D."/>
        </authorList>
    </citation>
    <scope>NUCLEOTIDE SEQUENCE [LARGE SCALE GENOMIC DNA]</scope>
    <source>
        <strain evidence="2">180601</strain>
        <tissue evidence="2">Whole Body</tissue>
    </source>
</reference>
<evidence type="ECO:0000256" key="1">
    <source>
        <dbReference type="SAM" id="MobiDB-lite"/>
    </source>
</evidence>
<name>A0A6G0YDK5_APHCR</name>
<dbReference type="EMBL" id="VUJU01004574">
    <property type="protein sequence ID" value="KAF0753933.1"/>
    <property type="molecule type" value="Genomic_DNA"/>
</dbReference>
<feature type="compositionally biased region" description="Basic and acidic residues" evidence="1">
    <location>
        <begin position="11"/>
        <end position="24"/>
    </location>
</feature>
<feature type="region of interest" description="Disordered" evidence="1">
    <location>
        <begin position="1"/>
        <end position="73"/>
    </location>
</feature>
<gene>
    <name evidence="2" type="ORF">FWK35_00014966</name>
</gene>
<proteinExistence type="predicted"/>
<comment type="caution">
    <text evidence="2">The sequence shown here is derived from an EMBL/GenBank/DDBJ whole genome shotgun (WGS) entry which is preliminary data.</text>
</comment>
<organism evidence="2 3">
    <name type="scientific">Aphis craccivora</name>
    <name type="common">Cowpea aphid</name>
    <dbReference type="NCBI Taxonomy" id="307492"/>
    <lineage>
        <taxon>Eukaryota</taxon>
        <taxon>Metazoa</taxon>
        <taxon>Ecdysozoa</taxon>
        <taxon>Arthropoda</taxon>
        <taxon>Hexapoda</taxon>
        <taxon>Insecta</taxon>
        <taxon>Pterygota</taxon>
        <taxon>Neoptera</taxon>
        <taxon>Paraneoptera</taxon>
        <taxon>Hemiptera</taxon>
        <taxon>Sternorrhyncha</taxon>
        <taxon>Aphidomorpha</taxon>
        <taxon>Aphidoidea</taxon>
        <taxon>Aphididae</taxon>
        <taxon>Aphidini</taxon>
        <taxon>Aphis</taxon>
        <taxon>Aphis</taxon>
    </lineage>
</organism>
<sequence>MGLFSSSLPQDKLRELESKEHLENIIKNMNPENIGPESLESNDTDQHNNNNTYSENSDLENHESNDDKQHEKKYQIHESISRRKEILNRKVAITNLQVKAVKMLRTSKQKFQPAKFGETIRIRVPDVDLSKMDPQNILSVVLDIVDNDFYKLATKNGAINRLYTRNQFSVCKENFKSITDVQRDQQISLREASTSNSLIGGQGYTRCNCKTKCITKKCKCRNVGILCSTQCHDSLSCCNKSDTDTFEFVNNKINIEEKYSLEMDKQINLKKRKIFYNYLRQWSAGPLKPKKTILTIIYLLSFDFQYNMPLPHIPSGQLWFFNFCRHLVSIGILSQVILSCPVTGAFGTLTKNIANEGDKETTNNRLR</sequence>
<dbReference type="AlphaFoldDB" id="A0A6G0YDK5"/>
<accession>A0A6G0YDK5</accession>
<dbReference type="OrthoDB" id="441971at2759"/>
<evidence type="ECO:0000313" key="3">
    <source>
        <dbReference type="Proteomes" id="UP000478052"/>
    </source>
</evidence>
<dbReference type="Proteomes" id="UP000478052">
    <property type="component" value="Unassembled WGS sequence"/>
</dbReference>
<keyword evidence="3" id="KW-1185">Reference proteome</keyword>
<protein>
    <submittedName>
        <fullName evidence="2">Zinc finger MYM-type protein 1-like</fullName>
    </submittedName>
</protein>
<evidence type="ECO:0000313" key="2">
    <source>
        <dbReference type="EMBL" id="KAF0753933.1"/>
    </source>
</evidence>